<keyword evidence="6 9" id="KW-0472">Membrane</keyword>
<keyword evidence="2 7" id="KW-0728">SH3 domain</keyword>
<dbReference type="EMBL" id="CAXAMM010004747">
    <property type="protein sequence ID" value="CAK9004780.1"/>
    <property type="molecule type" value="Genomic_DNA"/>
</dbReference>
<evidence type="ECO:0000259" key="10">
    <source>
        <dbReference type="PROSITE" id="PS50002"/>
    </source>
</evidence>
<comment type="subcellular location">
    <subcellularLocation>
        <location evidence="1">Membrane</location>
        <topology evidence="1">Single-pass membrane protein</topology>
    </subcellularLocation>
</comment>
<keyword evidence="5 9" id="KW-1133">Transmembrane helix</keyword>
<evidence type="ECO:0000256" key="1">
    <source>
        <dbReference type="ARBA" id="ARBA00004167"/>
    </source>
</evidence>
<keyword evidence="3 9" id="KW-0812">Transmembrane</keyword>
<protein>
    <recommendedName>
        <fullName evidence="14">Calmodulin</fullName>
    </recommendedName>
</protein>
<accession>A0ABP0IT12</accession>
<keyword evidence="13" id="KW-1185">Reference proteome</keyword>
<evidence type="ECO:0000256" key="9">
    <source>
        <dbReference type="SAM" id="Phobius"/>
    </source>
</evidence>
<evidence type="ECO:0000256" key="8">
    <source>
        <dbReference type="SAM" id="MobiDB-lite"/>
    </source>
</evidence>
<evidence type="ECO:0000256" key="4">
    <source>
        <dbReference type="ARBA" id="ARBA00022737"/>
    </source>
</evidence>
<reference evidence="12 13" key="1">
    <citation type="submission" date="2024-02" db="EMBL/GenBank/DDBJ databases">
        <authorList>
            <person name="Chen Y."/>
            <person name="Shah S."/>
            <person name="Dougan E. K."/>
            <person name="Thang M."/>
            <person name="Chan C."/>
        </authorList>
    </citation>
    <scope>NUCLEOTIDE SEQUENCE [LARGE SCALE GENOMIC DNA]</scope>
</reference>
<evidence type="ECO:0000256" key="2">
    <source>
        <dbReference type="ARBA" id="ARBA00022443"/>
    </source>
</evidence>
<feature type="region of interest" description="Disordered" evidence="8">
    <location>
        <begin position="388"/>
        <end position="413"/>
    </location>
</feature>
<dbReference type="InterPro" id="IPR035892">
    <property type="entry name" value="C2_domain_sf"/>
</dbReference>
<dbReference type="PROSITE" id="PS50004">
    <property type="entry name" value="C2"/>
    <property type="match status" value="1"/>
</dbReference>
<dbReference type="InterPro" id="IPR037721">
    <property type="entry name" value="Ferlin"/>
</dbReference>
<gene>
    <name evidence="12" type="ORF">SCF082_LOCUS8326</name>
</gene>
<dbReference type="Gene3D" id="2.60.40.150">
    <property type="entry name" value="C2 domain"/>
    <property type="match status" value="1"/>
</dbReference>
<dbReference type="Pfam" id="PF00168">
    <property type="entry name" value="C2"/>
    <property type="match status" value="2"/>
</dbReference>
<feature type="domain" description="SH3" evidence="10">
    <location>
        <begin position="1318"/>
        <end position="1381"/>
    </location>
</feature>
<dbReference type="PANTHER" id="PTHR12546">
    <property type="entry name" value="FER-1-LIKE"/>
    <property type="match status" value="1"/>
</dbReference>
<organism evidence="12 13">
    <name type="scientific">Durusdinium trenchii</name>
    <dbReference type="NCBI Taxonomy" id="1381693"/>
    <lineage>
        <taxon>Eukaryota</taxon>
        <taxon>Sar</taxon>
        <taxon>Alveolata</taxon>
        <taxon>Dinophyceae</taxon>
        <taxon>Suessiales</taxon>
        <taxon>Symbiodiniaceae</taxon>
        <taxon>Durusdinium</taxon>
    </lineage>
</organism>
<dbReference type="PANTHER" id="PTHR12546:SF33">
    <property type="entry name" value="SPERM VESICLE FUSION PROTEIN FER-1"/>
    <property type="match status" value="1"/>
</dbReference>
<evidence type="ECO:0000256" key="5">
    <source>
        <dbReference type="ARBA" id="ARBA00022989"/>
    </source>
</evidence>
<name>A0ABP0IT12_9DINO</name>
<comment type="caution">
    <text evidence="12">The sequence shown here is derived from an EMBL/GenBank/DDBJ whole genome shotgun (WGS) entry which is preliminary data.</text>
</comment>
<evidence type="ECO:0008006" key="14">
    <source>
        <dbReference type="Google" id="ProtNLM"/>
    </source>
</evidence>
<dbReference type="InterPro" id="IPR000008">
    <property type="entry name" value="C2_dom"/>
</dbReference>
<evidence type="ECO:0000256" key="6">
    <source>
        <dbReference type="ARBA" id="ARBA00023136"/>
    </source>
</evidence>
<evidence type="ECO:0000256" key="7">
    <source>
        <dbReference type="PROSITE-ProRule" id="PRU00192"/>
    </source>
</evidence>
<proteinExistence type="predicted"/>
<keyword evidence="4" id="KW-0677">Repeat</keyword>
<feature type="transmembrane region" description="Helical" evidence="9">
    <location>
        <begin position="2384"/>
        <end position="2410"/>
    </location>
</feature>
<dbReference type="SUPFAM" id="SSF49562">
    <property type="entry name" value="C2 domain (Calcium/lipid-binding domain, CaLB)"/>
    <property type="match status" value="1"/>
</dbReference>
<dbReference type="InterPro" id="IPR036028">
    <property type="entry name" value="SH3-like_dom_sf"/>
</dbReference>
<dbReference type="SUPFAM" id="SSF50044">
    <property type="entry name" value="SH3-domain"/>
    <property type="match status" value="1"/>
</dbReference>
<dbReference type="PROSITE" id="PS50002">
    <property type="entry name" value="SH3"/>
    <property type="match status" value="1"/>
</dbReference>
<evidence type="ECO:0000256" key="3">
    <source>
        <dbReference type="ARBA" id="ARBA00022692"/>
    </source>
</evidence>
<evidence type="ECO:0000259" key="11">
    <source>
        <dbReference type="PROSITE" id="PS50004"/>
    </source>
</evidence>
<feature type="region of interest" description="Disordered" evidence="8">
    <location>
        <begin position="1291"/>
        <end position="1337"/>
    </location>
</feature>
<evidence type="ECO:0000313" key="12">
    <source>
        <dbReference type="EMBL" id="CAK9004780.1"/>
    </source>
</evidence>
<feature type="domain" description="C2" evidence="11">
    <location>
        <begin position="2138"/>
        <end position="2268"/>
    </location>
</feature>
<feature type="compositionally biased region" description="Polar residues" evidence="8">
    <location>
        <begin position="1308"/>
        <end position="1328"/>
    </location>
</feature>
<dbReference type="CDD" id="cd00030">
    <property type="entry name" value="C2"/>
    <property type="match status" value="1"/>
</dbReference>
<dbReference type="Gene3D" id="2.30.30.40">
    <property type="entry name" value="SH3 Domains"/>
    <property type="match status" value="1"/>
</dbReference>
<sequence>MAQQVAGQALLGLQGAIAEQQMKSAFGNVTGIAKEVQNEASTLAFTCGQACCSAEDFEEEELGTNWLRLCVHHGRSLPHEATFVEVICNKGLRNEQRFASPPASAAYSPTWDFTVEVPGVKFDQLPSVEIRLMKSQLIPFEEGTAQLCLQNVQTVQVEELQELQLVFSNVLTSCMSCGVHDSHLVVAWQIGTSLDLKADLSRAGSLSKKAMRKQNFTLDAEVKRLKLQHELDGSEDAGHAFAMEIWLKLFVSTSSSGQEVLVNERRGSTDDGSPSGFATELRAQEDAEAEKQLLVENAVATLSMRENEIQLTHYDLVVQAWDKSDSKQIEQESLSELRDIITTRGLKLHFRAQLHLGISVTGEARETRRISPSAGSAADEWRVRVDERGFPSGRGRPAQRMPRERSGDTDAAMVGGAEGKSELEKTDKFYLHVGAVGINEGDVCGEWRDAFKVVTRPDAPVRLELWGDASETCLLGQATIFEAFASHAACWRHIFGAAEAPVARDEAEEMARRREMPSTHHGSLYVVFETWTEKNQLSRVEEGERFQVLEGSYYGELVSSKGKGIVMVMVLKHSFVMDRFGGFLDALMMQMKNAYMMSRLRVRLFRGLYLDRYAGRKIRVVVEVPGLDGKASLSFAAQVNSQGLCVFDPPRSATAGSGAFACAEAPVPWAEPGAQPLTWLERSVCLKLPEERSEAKRRKPRACIYKRWVPLKEELSHASFYIVREGEESYPPEARVGVVQPACVSKTAGARAPGVFGRLQLHYRSSEPVPMWSALHEDRSLARGGGHGKRLGNQEGFMLGLALIEEVSEDAAAEPPKTCTLPLQEVYCHVDLLAARGLPACDEDGLADPCYEVRVEDMVLQLQEPVRRTLNPTFLHRLRLGPLQLPVEMASPGKLSKQQSIGLPPVMITISDKDNTSFNVLGKAALLDLMSLDLQDGELLDVNACHKAAWYALEEDLRLEFSPTPNPAWAFRSRILVAAGFSGLEKVALEMDTPVAETTDGLGRRARIGQVKTEMLMQYNISLDLLGIRGLKDEDEKDILGIKGLTEFKDPKAKDAQVTEIGFIPFWEGAKHSTIWVRLDDWKNCKGQGEDKASAAFWQNLDPWITLEADEGALPNAPSRHSNADWQNNLVIHGNRSCGWRLMLRNYMAPIIPYLQQEFEKKLPQVPLPPKPQGFVSTGDHFVLLPDLVFRLRSSSSNVWGSKDTVDHGMLCVALPLSHSHLPLQLAPHVAKAMRSYRALMGTKMKHKVKEGLTMRTWHWIEAVEHKAAAAVKNTVSNVEHAASNALDKVVHHGSRHGDRHGTHRSPRVSTEATASTPRSESASSHQSVEVPESKDLLELEEGDRVEVLRKDLSGWSYGCLDGHGQREGWFPDWIIREKTNSWVAKYRQDFAELETALQHLPQLPLAEQREEPYDIYVDVFAEATGLLTWDHNFHVDNRLLTPHLFTIKHKEERILQYFNAADWIAGHSHHEQESFDHRFQPSFHCDSAPTDTGRHEMPLGLRRLWRGVMWHNALLERLLRPWKTAQLKQFLWFRGFRLASHQHCPEPVPHRRMADHLHENLHTFVRSLGHKIHPDSDRDSKLLARLRLKAPHPEATCKRRCVDLIDSLGSRWHFFLEPAGTLTATMNGKFVMTLHAHQGITIRQKKGAFCLVLGPATQVQVPGHQKQKVNELAEMVKLENREMHPQESTSFLVVRFNQAGEVVWAPPAHQLSWAEPGQILFVVKLEASEALVEIRVPSFDLRYPLETNWYPCKTLVGTREFKKHQEDAEASGAMTVVKVEVAPKKKPKAAARKTIQEDGYVHAVHVSKHAFCCRIMKRRNTGHFDRVRSHNWYRSVLSETCTDIATIPSLEFDDTELVKHVFLAKWTNIRRVLSLDDKETGLLKAHVEVEAVEAVESKSLESSMHQSVLPVERLWLQQSFAINIYILTARGVIHDSFREPYVTITLVGSGEEPTKVPALITHDDGRGCDFYHRIGLDLMLPGDGLMLVQLWSKPILGFDQLVGEAYVDLEDRQMALFYRRLRGTCNAEWIRRNLSPLEPTEISHVKHEHHHSLGVRMWEEPKGVVRNHLSGDPTELTQLTFFKPKSRKQPTAYRPHLAPPTPAPIEQLILYKEASMGSNNKTRTGALRMWMDLFTSQERVPEVSFEGFKDIPMPLQVRIKLYEVQNISVFKDFGERNDAYVQGTVTLQSVGKTTIHAELKTDVHKYAQQTASFNELWIIDVDAPMKECKLKLELMDWDSVTGADLIYASKTLALEPLVTAAYWAKVLKRPEPGEVDHQVVFDCFPPDHPGHHEGCGRCCRRFCHCLCFCCRRNCCRPPPTQPNPATLFTSIEVVFREEAWTPPSSEHFMEPKGRVDLKELMVRPHKAMRIMLGPRNLKVVSSAATFCAIFMTLLVVLGVTFLFIHIFIVPLRS</sequence>
<evidence type="ECO:0000313" key="13">
    <source>
        <dbReference type="Proteomes" id="UP001642464"/>
    </source>
</evidence>
<dbReference type="InterPro" id="IPR001452">
    <property type="entry name" value="SH3_domain"/>
</dbReference>
<dbReference type="Proteomes" id="UP001642464">
    <property type="component" value="Unassembled WGS sequence"/>
</dbReference>